<accession>G0HS17</accession>
<dbReference type="AlphaFoldDB" id="G0HS17"/>
<proteinExistence type="predicted"/>
<dbReference type="HOGENOM" id="CLU_218573_0_0_2"/>
<dbReference type="Proteomes" id="UP000005629">
    <property type="component" value="Chromosome I"/>
</dbReference>
<sequence>MRGMIDGSTCPACSGHVSTTNGTEYECDDCGETFDSADLFLP</sequence>
<organism evidence="1 2">
    <name type="scientific">Haloarcula hispanica (strain ATCC 33960 / DSM 4426 / JCM 8911 / NBRC 102182 / NCIMB 2187 / VKM B-1755)</name>
    <dbReference type="NCBI Taxonomy" id="634497"/>
    <lineage>
        <taxon>Archaea</taxon>
        <taxon>Methanobacteriati</taxon>
        <taxon>Methanobacteriota</taxon>
        <taxon>Stenosarchaea group</taxon>
        <taxon>Halobacteria</taxon>
        <taxon>Halobacteriales</taxon>
        <taxon>Haloarculaceae</taxon>
        <taxon>Haloarcula</taxon>
    </lineage>
</organism>
<reference evidence="1 2" key="1">
    <citation type="journal article" date="2011" name="J. Bacteriol.">
        <title>Complete genome sequence of Haloarcula hispanica, a model haloarchaeon for studying genetics, metabolism, and virus-host interaction.</title>
        <authorList>
            <person name="Liu H."/>
            <person name="Wu Z."/>
            <person name="Li M."/>
            <person name="Zhang F."/>
            <person name="Zheng H."/>
            <person name="Han J."/>
            <person name="Liu J."/>
            <person name="Zhou J."/>
            <person name="Wang S."/>
            <person name="Xiang H."/>
        </authorList>
    </citation>
    <scope>NUCLEOTIDE SEQUENCE [LARGE SCALE GENOMIC DNA]</scope>
    <source>
        <strain evidence="2">ATCC 33960 / DSM 4426 / JCM 8911 / NBRC 102182 / NCIMB 2187 / VKM B-1755</strain>
    </source>
</reference>
<dbReference type="KEGG" id="hhi:HAH_2773"/>
<name>G0HS17_HALHT</name>
<gene>
    <name evidence="1" type="ordered locus">HAH_2773</name>
</gene>
<protein>
    <submittedName>
        <fullName evidence="1">Uncharacterized protein</fullName>
    </submittedName>
</protein>
<dbReference type="EMBL" id="CP002921">
    <property type="protein sequence ID" value="AEM58354.1"/>
    <property type="molecule type" value="Genomic_DNA"/>
</dbReference>
<evidence type="ECO:0000313" key="2">
    <source>
        <dbReference type="Proteomes" id="UP000005629"/>
    </source>
</evidence>
<evidence type="ECO:0000313" key="1">
    <source>
        <dbReference type="EMBL" id="AEM58354.1"/>
    </source>
</evidence>
<dbReference type="eggNOG" id="arCOG09091">
    <property type="taxonomic scope" value="Archaea"/>
</dbReference>